<name>A0A387BD01_9LACT</name>
<dbReference type="OrthoDB" id="9813391at2"/>
<dbReference type="EMBL" id="CP032627">
    <property type="protein sequence ID" value="AYG01775.1"/>
    <property type="molecule type" value="Genomic_DNA"/>
</dbReference>
<dbReference type="KEGG" id="lact:D7I46_12340"/>
<accession>A0A387BD01</accession>
<dbReference type="Proteomes" id="UP000269374">
    <property type="component" value="Chromosome"/>
</dbReference>
<organism evidence="1 2">
    <name type="scientific">Lactococcus allomyrinae</name>
    <dbReference type="NCBI Taxonomy" id="2419773"/>
    <lineage>
        <taxon>Bacteria</taxon>
        <taxon>Bacillati</taxon>
        <taxon>Bacillota</taxon>
        <taxon>Bacilli</taxon>
        <taxon>Lactobacillales</taxon>
        <taxon>Streptococcaceae</taxon>
        <taxon>Lactococcus</taxon>
    </lineage>
</organism>
<proteinExistence type="predicted"/>
<evidence type="ECO:0000313" key="2">
    <source>
        <dbReference type="Proteomes" id="UP000269374"/>
    </source>
</evidence>
<gene>
    <name evidence="1" type="ORF">D7I46_12340</name>
</gene>
<evidence type="ECO:0000313" key="1">
    <source>
        <dbReference type="EMBL" id="AYG01775.1"/>
    </source>
</evidence>
<dbReference type="Pfam" id="PF26317">
    <property type="entry name" value="CntK_N"/>
    <property type="match status" value="1"/>
</dbReference>
<protein>
    <recommendedName>
        <fullName evidence="3">Diaminopimelate epimerase</fullName>
    </recommendedName>
</protein>
<dbReference type="InterPro" id="IPR058944">
    <property type="entry name" value="CntK-like"/>
</dbReference>
<dbReference type="SUPFAM" id="SSF54506">
    <property type="entry name" value="Diaminopimelate epimerase-like"/>
    <property type="match status" value="1"/>
</dbReference>
<sequence>MSQHPNVEQVGFITARQPPKLSMAGGEFCGNASRCAAFYYLGGADGVLALEVCEGKRKVNVGMEKGQAWSEIPLIDSIERSVKKLTDDLYEVKLEGITHLVSIGYPQNPKHMAMKFIDKYKETVEDCLGVIFVEDDEIYPVVWVKKINTLFCETACGSGTMAVAMVEYKKFGNFVELGLRQPSGKWITAIIDKRGARIFGEVEEIPL</sequence>
<reference evidence="1 2" key="1">
    <citation type="submission" date="2018-09" db="EMBL/GenBank/DDBJ databases">
        <title>Genome sequencing of strain 1JSPR-7.</title>
        <authorList>
            <person name="Heo J."/>
            <person name="Kim S.-J."/>
            <person name="Kwon S.-W."/>
        </authorList>
    </citation>
    <scope>NUCLEOTIDE SEQUENCE [LARGE SCALE GENOMIC DNA]</scope>
    <source>
        <strain evidence="1 2">1JSPR-7</strain>
    </source>
</reference>
<evidence type="ECO:0008006" key="3">
    <source>
        <dbReference type="Google" id="ProtNLM"/>
    </source>
</evidence>
<keyword evidence="2" id="KW-1185">Reference proteome</keyword>
<dbReference type="AlphaFoldDB" id="A0A387BD01"/>